<dbReference type="SUPFAM" id="SSF55729">
    <property type="entry name" value="Acyl-CoA N-acyltransferases (Nat)"/>
    <property type="match status" value="1"/>
</dbReference>
<dbReference type="EMBL" id="QSIF01000008">
    <property type="protein sequence ID" value="RHC74581.1"/>
    <property type="molecule type" value="Genomic_DNA"/>
</dbReference>
<gene>
    <name evidence="2" type="ORF">DW831_07300</name>
</gene>
<dbReference type="PROSITE" id="PS51186">
    <property type="entry name" value="GNAT"/>
    <property type="match status" value="1"/>
</dbReference>
<evidence type="ECO:0000313" key="2">
    <source>
        <dbReference type="EMBL" id="RHC74581.1"/>
    </source>
</evidence>
<accession>A0A414BIG5</accession>
<dbReference type="Pfam" id="PF00583">
    <property type="entry name" value="Acetyltransf_1"/>
    <property type="match status" value="1"/>
</dbReference>
<feature type="domain" description="N-acetyltransferase" evidence="1">
    <location>
        <begin position="1"/>
        <end position="104"/>
    </location>
</feature>
<evidence type="ECO:0000313" key="3">
    <source>
        <dbReference type="Proteomes" id="UP000284514"/>
    </source>
</evidence>
<reference evidence="2 3" key="1">
    <citation type="submission" date="2018-08" db="EMBL/GenBank/DDBJ databases">
        <title>A genome reference for cultivated species of the human gut microbiota.</title>
        <authorList>
            <person name="Zou Y."/>
            <person name="Xue W."/>
            <person name="Luo G."/>
        </authorList>
    </citation>
    <scope>NUCLEOTIDE SEQUENCE [LARGE SCALE GENOMIC DNA]</scope>
    <source>
        <strain evidence="2 3">AM34-25</strain>
    </source>
</reference>
<dbReference type="AlphaFoldDB" id="A0A414BIG5"/>
<comment type="caution">
    <text evidence="2">The sequence shown here is derived from an EMBL/GenBank/DDBJ whole genome shotgun (WGS) entry which is preliminary data.</text>
</comment>
<name>A0A414BIG5_BACUN</name>
<protein>
    <submittedName>
        <fullName evidence="2">N-acetyltransferase</fullName>
    </submittedName>
</protein>
<dbReference type="InterPro" id="IPR000182">
    <property type="entry name" value="GNAT_dom"/>
</dbReference>
<dbReference type="Gene3D" id="3.40.630.30">
    <property type="match status" value="1"/>
</dbReference>
<sequence>MFAKEDVKIYILIENGMPVGQVRLNIEKGEALIDYSIASEYRGRGLGYVIIELISEKVRCMKNVNSLVAHVKAANVASKRVFLKNGFLEYANESLFTLSYKKNI</sequence>
<keyword evidence="2" id="KW-0808">Transferase</keyword>
<proteinExistence type="predicted"/>
<dbReference type="InterPro" id="IPR016181">
    <property type="entry name" value="Acyl_CoA_acyltransferase"/>
</dbReference>
<evidence type="ECO:0000259" key="1">
    <source>
        <dbReference type="PROSITE" id="PS51186"/>
    </source>
</evidence>
<dbReference type="GO" id="GO:0016747">
    <property type="term" value="F:acyltransferase activity, transferring groups other than amino-acyl groups"/>
    <property type="evidence" value="ECO:0007669"/>
    <property type="project" value="InterPro"/>
</dbReference>
<organism evidence="2 3">
    <name type="scientific">Bacteroides uniformis</name>
    <dbReference type="NCBI Taxonomy" id="820"/>
    <lineage>
        <taxon>Bacteria</taxon>
        <taxon>Pseudomonadati</taxon>
        <taxon>Bacteroidota</taxon>
        <taxon>Bacteroidia</taxon>
        <taxon>Bacteroidales</taxon>
        <taxon>Bacteroidaceae</taxon>
        <taxon>Bacteroides</taxon>
    </lineage>
</organism>
<dbReference type="Proteomes" id="UP000284514">
    <property type="component" value="Unassembled WGS sequence"/>
</dbReference>